<feature type="transmembrane region" description="Helical" evidence="10">
    <location>
        <begin position="93"/>
        <end position="111"/>
    </location>
</feature>
<protein>
    <recommendedName>
        <fullName evidence="10">Fluoride-specific ion channel FluC</fullName>
    </recommendedName>
</protein>
<evidence type="ECO:0000256" key="8">
    <source>
        <dbReference type="ARBA" id="ARBA00035585"/>
    </source>
</evidence>
<dbReference type="AlphaFoldDB" id="B8HU37"/>
<dbReference type="PANTHER" id="PTHR28259:SF1">
    <property type="entry name" value="FLUORIDE EXPORT PROTEIN 1-RELATED"/>
    <property type="match status" value="1"/>
</dbReference>
<feature type="transmembrane region" description="Helical" evidence="10">
    <location>
        <begin position="59"/>
        <end position="81"/>
    </location>
</feature>
<keyword evidence="2 10" id="KW-1003">Cell membrane</keyword>
<dbReference type="eggNOG" id="COG0239">
    <property type="taxonomic scope" value="Bacteria"/>
</dbReference>
<evidence type="ECO:0000256" key="1">
    <source>
        <dbReference type="ARBA" id="ARBA00004651"/>
    </source>
</evidence>
<keyword evidence="4 10" id="KW-1133">Transmembrane helix</keyword>
<evidence type="ECO:0000256" key="10">
    <source>
        <dbReference type="HAMAP-Rule" id="MF_00454"/>
    </source>
</evidence>
<keyword evidence="10" id="KW-0406">Ion transport</keyword>
<reference evidence="11" key="1">
    <citation type="submission" date="2009-01" db="EMBL/GenBank/DDBJ databases">
        <title>Complete sequence of chromosome Cyanothece sp. PCC 7425.</title>
        <authorList>
            <consortium name="US DOE Joint Genome Institute"/>
            <person name="Lucas S."/>
            <person name="Copeland A."/>
            <person name="Lapidus A."/>
            <person name="Glavina del Rio T."/>
            <person name="Dalin E."/>
            <person name="Tice H."/>
            <person name="Bruce D."/>
            <person name="Goodwin L."/>
            <person name="Pitluck S."/>
            <person name="Sims D."/>
            <person name="Meineke L."/>
            <person name="Brettin T."/>
            <person name="Detter J.C."/>
            <person name="Han C."/>
            <person name="Larimer F."/>
            <person name="Land M."/>
            <person name="Hauser L."/>
            <person name="Kyrpides N."/>
            <person name="Ovchinnikova G."/>
            <person name="Liberton M."/>
            <person name="Stoeckel J."/>
            <person name="Banerjee A."/>
            <person name="Singh A."/>
            <person name="Page L."/>
            <person name="Sato H."/>
            <person name="Zhao L."/>
            <person name="Sherman L."/>
            <person name="Pakrasi H."/>
            <person name="Richardson P."/>
        </authorList>
    </citation>
    <scope>NUCLEOTIDE SEQUENCE</scope>
    <source>
        <strain evidence="11">PCC 7425</strain>
    </source>
</reference>
<sequence length="151" mass="16627">MLVKLWDLLWFTPGKLLGLLKTIDPALRAPLAISLGAIPGALSRYYLTLLLTHWFGSGFPYGTFVINLTGAMLMGCFVTFTLERTMTSPDLRLLIAVGFLGSYTTFSTYALDTANLLKTSQHWVALGYWLGSAVLGFLSLELGSYLARRLP</sequence>
<dbReference type="InterPro" id="IPR003691">
    <property type="entry name" value="FluC"/>
</dbReference>
<accession>B8HU37</accession>
<evidence type="ECO:0000256" key="3">
    <source>
        <dbReference type="ARBA" id="ARBA00022692"/>
    </source>
</evidence>
<dbReference type="PANTHER" id="PTHR28259">
    <property type="entry name" value="FLUORIDE EXPORT PROTEIN 1-RELATED"/>
    <property type="match status" value="1"/>
</dbReference>
<dbReference type="GO" id="GO:0005886">
    <property type="term" value="C:plasma membrane"/>
    <property type="evidence" value="ECO:0007669"/>
    <property type="project" value="UniProtKB-SubCell"/>
</dbReference>
<keyword evidence="3 10" id="KW-0812">Transmembrane</keyword>
<keyword evidence="10" id="KW-0813">Transport</keyword>
<evidence type="ECO:0000256" key="2">
    <source>
        <dbReference type="ARBA" id="ARBA00022475"/>
    </source>
</evidence>
<evidence type="ECO:0000256" key="6">
    <source>
        <dbReference type="ARBA" id="ARBA00023303"/>
    </source>
</evidence>
<dbReference type="GO" id="GO:0046872">
    <property type="term" value="F:metal ion binding"/>
    <property type="evidence" value="ECO:0007669"/>
    <property type="project" value="UniProtKB-KW"/>
</dbReference>
<keyword evidence="5 10" id="KW-0472">Membrane</keyword>
<comment type="activity regulation">
    <text evidence="10">Na(+) is not transported, but it plays an essential structural role and its presence is essential for fluoride channel function.</text>
</comment>
<organism evidence="11">
    <name type="scientific">Cyanothece sp. (strain PCC 7425 / ATCC 29141)</name>
    <dbReference type="NCBI Taxonomy" id="395961"/>
    <lineage>
        <taxon>Bacteria</taxon>
        <taxon>Bacillati</taxon>
        <taxon>Cyanobacteriota</taxon>
        <taxon>Cyanophyceae</taxon>
        <taxon>Gomontiellales</taxon>
        <taxon>Cyanothecaceae</taxon>
        <taxon>Cyanothece</taxon>
    </lineage>
</organism>
<comment type="similarity">
    <text evidence="7 10">Belongs to the fluoride channel Fluc/FEX (TC 1.A.43) family.</text>
</comment>
<proteinExistence type="inferred from homology"/>
<dbReference type="HOGENOM" id="CLU_114342_3_0_3"/>
<gene>
    <name evidence="10" type="primary">fluC</name>
    <name evidence="10" type="synonym">crcB</name>
    <name evidence="11" type="ordered locus">Cyan7425_0566</name>
</gene>
<evidence type="ECO:0000256" key="5">
    <source>
        <dbReference type="ARBA" id="ARBA00023136"/>
    </source>
</evidence>
<comment type="subcellular location">
    <subcellularLocation>
        <location evidence="1 10">Cell membrane</location>
        <topology evidence="1 10">Multi-pass membrane protein</topology>
    </subcellularLocation>
</comment>
<evidence type="ECO:0000256" key="9">
    <source>
        <dbReference type="ARBA" id="ARBA00049940"/>
    </source>
</evidence>
<dbReference type="GO" id="GO:0062054">
    <property type="term" value="F:fluoride channel activity"/>
    <property type="evidence" value="ECO:0007669"/>
    <property type="project" value="UniProtKB-UniRule"/>
</dbReference>
<dbReference type="HAMAP" id="MF_00454">
    <property type="entry name" value="FluC"/>
    <property type="match status" value="1"/>
</dbReference>
<name>B8HU37_CYAP4</name>
<dbReference type="Pfam" id="PF02537">
    <property type="entry name" value="CRCB"/>
    <property type="match status" value="1"/>
</dbReference>
<comment type="catalytic activity">
    <reaction evidence="8">
        <text>fluoride(in) = fluoride(out)</text>
        <dbReference type="Rhea" id="RHEA:76159"/>
        <dbReference type="ChEBI" id="CHEBI:17051"/>
    </reaction>
    <physiologicalReaction direction="left-to-right" evidence="8">
        <dbReference type="Rhea" id="RHEA:76160"/>
    </physiologicalReaction>
</comment>
<dbReference type="OrthoDB" id="9815830at2"/>
<dbReference type="EMBL" id="CP001344">
    <property type="protein sequence ID" value="ACL42957.1"/>
    <property type="molecule type" value="Genomic_DNA"/>
</dbReference>
<evidence type="ECO:0000313" key="11">
    <source>
        <dbReference type="EMBL" id="ACL42957.1"/>
    </source>
</evidence>
<dbReference type="NCBIfam" id="TIGR00494">
    <property type="entry name" value="crcB"/>
    <property type="match status" value="1"/>
</dbReference>
<dbReference type="STRING" id="395961.Cyan7425_0566"/>
<dbReference type="GO" id="GO:0140114">
    <property type="term" value="P:cellular detoxification of fluoride"/>
    <property type="evidence" value="ECO:0007669"/>
    <property type="project" value="UniProtKB-UniRule"/>
</dbReference>
<dbReference type="KEGG" id="cyn:Cyan7425_0566"/>
<feature type="binding site" evidence="10">
    <location>
        <position position="104"/>
    </location>
    <ligand>
        <name>Na(+)</name>
        <dbReference type="ChEBI" id="CHEBI:29101"/>
        <note>structural</note>
    </ligand>
</feature>
<keyword evidence="6 10" id="KW-0407">Ion channel</keyword>
<comment type="function">
    <text evidence="9 10">Fluoride-specific ion channel. Important for reducing fluoride concentration in the cell, thus reducing its toxicity.</text>
</comment>
<feature type="transmembrane region" description="Helical" evidence="10">
    <location>
        <begin position="123"/>
        <end position="147"/>
    </location>
</feature>
<evidence type="ECO:0000256" key="7">
    <source>
        <dbReference type="ARBA" id="ARBA00035120"/>
    </source>
</evidence>
<keyword evidence="10" id="KW-0479">Metal-binding</keyword>
<evidence type="ECO:0000256" key="4">
    <source>
        <dbReference type="ARBA" id="ARBA00022989"/>
    </source>
</evidence>
<keyword evidence="10" id="KW-0915">Sodium</keyword>
<feature type="binding site" evidence="10">
    <location>
        <position position="101"/>
    </location>
    <ligand>
        <name>Na(+)</name>
        <dbReference type="ChEBI" id="CHEBI:29101"/>
        <note>structural</note>
    </ligand>
</feature>